<evidence type="ECO:0000313" key="1">
    <source>
        <dbReference type="EMBL" id="KZT32116.1"/>
    </source>
</evidence>
<protein>
    <submittedName>
        <fullName evidence="1">Uncharacterized protein</fullName>
    </submittedName>
</protein>
<evidence type="ECO:0000313" key="2">
    <source>
        <dbReference type="Proteomes" id="UP000076798"/>
    </source>
</evidence>
<dbReference type="EMBL" id="KV428384">
    <property type="protein sequence ID" value="KZT32116.1"/>
    <property type="molecule type" value="Genomic_DNA"/>
</dbReference>
<name>A0A165XEQ3_9AGAM</name>
<keyword evidence="2" id="KW-1185">Reference proteome</keyword>
<reference evidence="1 2" key="1">
    <citation type="journal article" date="2016" name="Mol. Biol. Evol.">
        <title>Comparative Genomics of Early-Diverging Mushroom-Forming Fungi Provides Insights into the Origins of Lignocellulose Decay Capabilities.</title>
        <authorList>
            <person name="Nagy L.G."/>
            <person name="Riley R."/>
            <person name="Tritt A."/>
            <person name="Adam C."/>
            <person name="Daum C."/>
            <person name="Floudas D."/>
            <person name="Sun H."/>
            <person name="Yadav J.S."/>
            <person name="Pangilinan J."/>
            <person name="Larsson K.H."/>
            <person name="Matsuura K."/>
            <person name="Barry K."/>
            <person name="Labutti K."/>
            <person name="Kuo R."/>
            <person name="Ohm R.A."/>
            <person name="Bhattacharya S.S."/>
            <person name="Shirouzu T."/>
            <person name="Yoshinaga Y."/>
            <person name="Martin F.M."/>
            <person name="Grigoriev I.V."/>
            <person name="Hibbett D.S."/>
        </authorList>
    </citation>
    <scope>NUCLEOTIDE SEQUENCE [LARGE SCALE GENOMIC DNA]</scope>
    <source>
        <strain evidence="1 2">HHB10207 ss-3</strain>
    </source>
</reference>
<dbReference type="Proteomes" id="UP000076798">
    <property type="component" value="Unassembled WGS sequence"/>
</dbReference>
<sequence length="162" mass="18374">MWSDFCKHMVLERLEECCLVRGRMIFSQAYTPIKHVQNMSLPYDFAPHLQTLPSQTSRLPLSFGEPYGSIQRLGQSHVVDGVKPRSSCLRLWRVVAVKDACSSRVATGAIHPCGSRDRRFFGDGAEDPSNLDTGWEHHQMQQIVLVTPASQALEFLMRGWPF</sequence>
<accession>A0A165XEQ3</accession>
<proteinExistence type="predicted"/>
<gene>
    <name evidence="1" type="ORF">SISSUDRAFT_584541</name>
</gene>
<organism evidence="1 2">
    <name type="scientific">Sistotremastrum suecicum HHB10207 ss-3</name>
    <dbReference type="NCBI Taxonomy" id="1314776"/>
    <lineage>
        <taxon>Eukaryota</taxon>
        <taxon>Fungi</taxon>
        <taxon>Dikarya</taxon>
        <taxon>Basidiomycota</taxon>
        <taxon>Agaricomycotina</taxon>
        <taxon>Agaricomycetes</taxon>
        <taxon>Sistotremastrales</taxon>
        <taxon>Sistotremastraceae</taxon>
        <taxon>Sistotremastrum</taxon>
    </lineage>
</organism>
<dbReference type="AlphaFoldDB" id="A0A165XEQ3"/>